<reference evidence="2 3" key="1">
    <citation type="submission" date="2016-02" db="EMBL/GenBank/DDBJ databases">
        <title>Band-tailed pigeon sequencing and assembly.</title>
        <authorList>
            <person name="Soares A.E."/>
            <person name="Novak B.J."/>
            <person name="Rice E.S."/>
            <person name="O'Connell B."/>
            <person name="Chang D."/>
            <person name="Weber S."/>
            <person name="Shapiro B."/>
        </authorList>
    </citation>
    <scope>NUCLEOTIDE SEQUENCE [LARGE SCALE GENOMIC DNA]</scope>
    <source>
        <strain evidence="2">BTP2013</strain>
        <tissue evidence="2">Blood</tissue>
    </source>
</reference>
<comment type="caution">
    <text evidence="2">The sequence shown here is derived from an EMBL/GenBank/DDBJ whole genome shotgun (WGS) entry which is preliminary data.</text>
</comment>
<name>A0A1V4K4B6_PATFA</name>
<feature type="region of interest" description="Disordered" evidence="1">
    <location>
        <begin position="17"/>
        <end position="42"/>
    </location>
</feature>
<gene>
    <name evidence="2" type="ORF">AV530_005185</name>
</gene>
<sequence>MKIQVAFQQVCKCTAEHLGEHPGDTGATQQQSGTDGAIPREQPVWGTGVNWSDWGQTGELWEQSAVKSTSVERDTWYKEHVYEPRPGKTPLITPR</sequence>
<dbReference type="Proteomes" id="UP000190648">
    <property type="component" value="Unassembled WGS sequence"/>
</dbReference>
<dbReference type="EMBL" id="LSYS01004732">
    <property type="protein sequence ID" value="OPJ79308.1"/>
    <property type="molecule type" value="Genomic_DNA"/>
</dbReference>
<keyword evidence="3" id="KW-1185">Reference proteome</keyword>
<dbReference type="AlphaFoldDB" id="A0A1V4K4B6"/>
<evidence type="ECO:0000313" key="3">
    <source>
        <dbReference type="Proteomes" id="UP000190648"/>
    </source>
</evidence>
<proteinExistence type="predicted"/>
<accession>A0A1V4K4B6</accession>
<organism evidence="2 3">
    <name type="scientific">Patagioenas fasciata monilis</name>
    <dbReference type="NCBI Taxonomy" id="372326"/>
    <lineage>
        <taxon>Eukaryota</taxon>
        <taxon>Metazoa</taxon>
        <taxon>Chordata</taxon>
        <taxon>Craniata</taxon>
        <taxon>Vertebrata</taxon>
        <taxon>Euteleostomi</taxon>
        <taxon>Archelosauria</taxon>
        <taxon>Archosauria</taxon>
        <taxon>Dinosauria</taxon>
        <taxon>Saurischia</taxon>
        <taxon>Theropoda</taxon>
        <taxon>Coelurosauria</taxon>
        <taxon>Aves</taxon>
        <taxon>Neognathae</taxon>
        <taxon>Neoaves</taxon>
        <taxon>Columbimorphae</taxon>
        <taxon>Columbiformes</taxon>
        <taxon>Columbidae</taxon>
        <taxon>Patagioenas</taxon>
    </lineage>
</organism>
<protein>
    <submittedName>
        <fullName evidence="2">Uncharacterized protein</fullName>
    </submittedName>
</protein>
<evidence type="ECO:0000313" key="2">
    <source>
        <dbReference type="EMBL" id="OPJ79308.1"/>
    </source>
</evidence>
<evidence type="ECO:0000256" key="1">
    <source>
        <dbReference type="SAM" id="MobiDB-lite"/>
    </source>
</evidence>